<feature type="region of interest" description="Disordered" evidence="1">
    <location>
        <begin position="52"/>
        <end position="86"/>
    </location>
</feature>
<accession>A0A8S0PP89</accession>
<name>A0A8S0PP89_OLEEU</name>
<dbReference type="Proteomes" id="UP000594638">
    <property type="component" value="Unassembled WGS sequence"/>
</dbReference>
<dbReference type="Gramene" id="OE9A021758T1">
    <property type="protein sequence ID" value="OE9A021758C1"/>
    <property type="gene ID" value="OE9A021758"/>
</dbReference>
<sequence>MACTSSPKNYQKMPENQDASLPQRGHVLDMACTPCPQIAYKCLKIRWRSYRGQASPRSGQHTVPKNFPEMPEDQAASLSSSRSIPFMACTPSPKNYLEMLEYRAASRMRRGRGLHTMSQK</sequence>
<evidence type="ECO:0000313" key="2">
    <source>
        <dbReference type="EMBL" id="CAA2955342.1"/>
    </source>
</evidence>
<feature type="region of interest" description="Disordered" evidence="1">
    <location>
        <begin position="1"/>
        <end position="22"/>
    </location>
</feature>
<evidence type="ECO:0000313" key="3">
    <source>
        <dbReference type="Proteomes" id="UP000594638"/>
    </source>
</evidence>
<gene>
    <name evidence="2" type="ORF">OLEA9_A021758</name>
</gene>
<dbReference type="AlphaFoldDB" id="A0A8S0PP89"/>
<comment type="caution">
    <text evidence="2">The sequence shown here is derived from an EMBL/GenBank/DDBJ whole genome shotgun (WGS) entry which is preliminary data.</text>
</comment>
<protein>
    <submittedName>
        <fullName evidence="2">Uncharacterized protein</fullName>
    </submittedName>
</protein>
<proteinExistence type="predicted"/>
<keyword evidence="3" id="KW-1185">Reference proteome</keyword>
<organism evidence="2 3">
    <name type="scientific">Olea europaea subsp. europaea</name>
    <dbReference type="NCBI Taxonomy" id="158383"/>
    <lineage>
        <taxon>Eukaryota</taxon>
        <taxon>Viridiplantae</taxon>
        <taxon>Streptophyta</taxon>
        <taxon>Embryophyta</taxon>
        <taxon>Tracheophyta</taxon>
        <taxon>Spermatophyta</taxon>
        <taxon>Magnoliopsida</taxon>
        <taxon>eudicotyledons</taxon>
        <taxon>Gunneridae</taxon>
        <taxon>Pentapetalae</taxon>
        <taxon>asterids</taxon>
        <taxon>lamiids</taxon>
        <taxon>Lamiales</taxon>
        <taxon>Oleaceae</taxon>
        <taxon>Oleeae</taxon>
        <taxon>Olea</taxon>
    </lineage>
</organism>
<reference evidence="2 3" key="1">
    <citation type="submission" date="2019-12" db="EMBL/GenBank/DDBJ databases">
        <authorList>
            <person name="Alioto T."/>
            <person name="Alioto T."/>
            <person name="Gomez Garrido J."/>
        </authorList>
    </citation>
    <scope>NUCLEOTIDE SEQUENCE [LARGE SCALE GENOMIC DNA]</scope>
</reference>
<evidence type="ECO:0000256" key="1">
    <source>
        <dbReference type="SAM" id="MobiDB-lite"/>
    </source>
</evidence>
<dbReference type="EMBL" id="CACTIH010000146">
    <property type="protein sequence ID" value="CAA2955342.1"/>
    <property type="molecule type" value="Genomic_DNA"/>
</dbReference>